<organism evidence="12 14">
    <name type="scientific">Vulpes vulpes</name>
    <name type="common">Red fox</name>
    <dbReference type="NCBI Taxonomy" id="9627"/>
    <lineage>
        <taxon>Eukaryota</taxon>
        <taxon>Metazoa</taxon>
        <taxon>Chordata</taxon>
        <taxon>Craniata</taxon>
        <taxon>Vertebrata</taxon>
        <taxon>Euteleostomi</taxon>
        <taxon>Mammalia</taxon>
        <taxon>Eutheria</taxon>
        <taxon>Laurasiatheria</taxon>
        <taxon>Carnivora</taxon>
        <taxon>Caniformia</taxon>
        <taxon>Canidae</taxon>
        <taxon>Vulpes</taxon>
    </lineage>
</organism>
<keyword evidence="7" id="KW-0256">Endoplasmic reticulum</keyword>
<protein>
    <submittedName>
        <fullName evidence="13 14">GPI ethanolamine phosphate transferase 3 isoform X4</fullName>
    </submittedName>
</protein>
<dbReference type="InterPro" id="IPR002591">
    <property type="entry name" value="Phosphodiest/P_Trfase"/>
</dbReference>
<name>A0ABM4Y1F5_VULVU</name>
<evidence type="ECO:0000256" key="4">
    <source>
        <dbReference type="ARBA" id="ARBA00022502"/>
    </source>
</evidence>
<feature type="transmembrane region" description="Helical" evidence="11">
    <location>
        <begin position="489"/>
        <end position="510"/>
    </location>
</feature>
<feature type="transmembrane region" description="Helical" evidence="11">
    <location>
        <begin position="517"/>
        <end position="534"/>
    </location>
</feature>
<dbReference type="InterPro" id="IPR039524">
    <property type="entry name" value="PIGO/GPI13"/>
</dbReference>
<evidence type="ECO:0000256" key="5">
    <source>
        <dbReference type="ARBA" id="ARBA00022679"/>
    </source>
</evidence>
<feature type="transmembrane region" description="Helical" evidence="11">
    <location>
        <begin position="546"/>
        <end position="568"/>
    </location>
</feature>
<comment type="similarity">
    <text evidence="3">Belongs to the PIGG/PIGN/PIGO family. PIGO subfamily.</text>
</comment>
<sequence>MNSLPATSRMQKISVLLFLAWVSFLFYAGIALFTSGFLLTRLELTNHSSCEEPPGPGSLPWGSQGKPGACWMASRFSRLVLVLVDALRFDFAQPQPSHGPGEPPVSLPFLGKLNSLQRILEIQPHHARLYQSKADPPTTTMQRLKALTTGSLPTFIDAGSNFASYAIVEDNLIKQLTNAGRHVVFMGDDTWKDLFPGAFSQAFFFPSFNVRDLHTVDNGILEHLYPTMDGGEWDVLIAHFLGVDHCGHKYGPHHPEMAKKLSQMDQVIQGLVERLENDTLLVVIGDHGMTITGDHGGDSDLEISAALFLYSPKALFPRVPPKELEIVPQISLVPTLALLLGLPIPFGNIGEVMAELFAEAEDSQPHSSALAQASALHLNAQQVSRFLHTYSAAAQDLQVKELHQLQNLFSKASADYQRLLQSPQGAEAALQTVITELQQFLRGVRAMCIESWARFSLGRMAGGAALMAAACFLCLLVSQWATYPGFHPLLLTPMACGLAGTIVCAGLLATTGLKLDPVVLGAMAAVGSLLPFLWKAWAGWGSKRPLAALFPTPGPVLLFLLIRFAAFFSDSFVVAEARATPFLLGSLILLLVAQLHWEGKLLPPKLLTIPRLCFSASTGQSRHSGTHALGLGVGLLLCIRLAGLFHRCPEETPACHSSPWLSPLASMSFLLLHLLAAGIPITTPGPFTVPWQAVSAWALMATQTFYSMGHQPVFPAIHWHAAFVGFPEGHGSSTWLPALLVGANTFASHLLFAVGCPLLLLWPFLCESQGARKRWQHLGNEAEARVRPEEEEEPRMEMRLRDAPHHFNAALLQLGLKYLFVLGIQILACALAASILRRHLMVWKVFAPKFIFEAMGFIVSSVGLFLGIALVMRVDGAVSSWFRQLILAQQR</sequence>
<evidence type="ECO:0000256" key="2">
    <source>
        <dbReference type="ARBA" id="ARBA00004687"/>
    </source>
</evidence>
<evidence type="ECO:0000256" key="9">
    <source>
        <dbReference type="ARBA" id="ARBA00023136"/>
    </source>
</evidence>
<evidence type="ECO:0000256" key="3">
    <source>
        <dbReference type="ARBA" id="ARBA00008695"/>
    </source>
</evidence>
<dbReference type="RefSeq" id="XP_072584127.1">
    <property type="nucleotide sequence ID" value="XM_072728026.1"/>
</dbReference>
<feature type="transmembrane region" description="Helical" evidence="11">
    <location>
        <begin position="464"/>
        <end position="483"/>
    </location>
</feature>
<evidence type="ECO:0000313" key="13">
    <source>
        <dbReference type="RefSeq" id="XP_072584127.1"/>
    </source>
</evidence>
<feature type="transmembrane region" description="Helical" evidence="11">
    <location>
        <begin position="660"/>
        <end position="681"/>
    </location>
</feature>
<keyword evidence="5 13" id="KW-0808">Transferase</keyword>
<dbReference type="GO" id="GO:0016740">
    <property type="term" value="F:transferase activity"/>
    <property type="evidence" value="ECO:0007669"/>
    <property type="project" value="UniProtKB-KW"/>
</dbReference>
<dbReference type="InterPro" id="IPR017850">
    <property type="entry name" value="Alkaline_phosphatase_core_sf"/>
</dbReference>
<evidence type="ECO:0000313" key="12">
    <source>
        <dbReference type="Proteomes" id="UP001652641"/>
    </source>
</evidence>
<dbReference type="CDD" id="cd16023">
    <property type="entry name" value="GPI_EPT_3"/>
    <property type="match status" value="1"/>
</dbReference>
<proteinExistence type="inferred from homology"/>
<evidence type="ECO:0000256" key="7">
    <source>
        <dbReference type="ARBA" id="ARBA00022824"/>
    </source>
</evidence>
<feature type="transmembrane region" description="Helical" evidence="11">
    <location>
        <begin position="15"/>
        <end position="39"/>
    </location>
</feature>
<dbReference type="RefSeq" id="XP_072584128.1">
    <property type="nucleotide sequence ID" value="XM_072728027.1"/>
</dbReference>
<evidence type="ECO:0000256" key="10">
    <source>
        <dbReference type="ARBA" id="ARBA00023180"/>
    </source>
</evidence>
<comment type="pathway">
    <text evidence="2">Glycolipid biosynthesis; glycosylphosphatidylinositol-anchor biosynthesis.</text>
</comment>
<keyword evidence="9 11" id="KW-0472">Membrane</keyword>
<dbReference type="Proteomes" id="UP001652641">
    <property type="component" value="Chromosome 12"/>
</dbReference>
<dbReference type="InterPro" id="IPR037675">
    <property type="entry name" value="PIG-O_N"/>
</dbReference>
<feature type="transmembrane region" description="Helical" evidence="11">
    <location>
        <begin position="818"/>
        <end position="838"/>
    </location>
</feature>
<evidence type="ECO:0000313" key="14">
    <source>
        <dbReference type="RefSeq" id="XP_072584128.1"/>
    </source>
</evidence>
<evidence type="ECO:0000256" key="1">
    <source>
        <dbReference type="ARBA" id="ARBA00004477"/>
    </source>
</evidence>
<keyword evidence="6 11" id="KW-0812">Transmembrane</keyword>
<dbReference type="Pfam" id="PF01663">
    <property type="entry name" value="Phosphodiest"/>
    <property type="match status" value="1"/>
</dbReference>
<feature type="transmembrane region" description="Helical" evidence="11">
    <location>
        <begin position="850"/>
        <end position="872"/>
    </location>
</feature>
<gene>
    <name evidence="13 14" type="primary">PIGO</name>
</gene>
<keyword evidence="8 11" id="KW-1133">Transmembrane helix</keyword>
<dbReference type="GeneID" id="112930776"/>
<keyword evidence="10" id="KW-0325">Glycoprotein</keyword>
<evidence type="ECO:0000256" key="6">
    <source>
        <dbReference type="ARBA" id="ARBA00022692"/>
    </source>
</evidence>
<feature type="transmembrane region" description="Helical" evidence="11">
    <location>
        <begin position="580"/>
        <end position="597"/>
    </location>
</feature>
<dbReference type="PANTHER" id="PTHR23071">
    <property type="entry name" value="PHOSPHATIDYLINOSITOL GLYCAN"/>
    <property type="match status" value="1"/>
</dbReference>
<dbReference type="Gene3D" id="3.40.720.10">
    <property type="entry name" value="Alkaline Phosphatase, subunit A"/>
    <property type="match status" value="1"/>
</dbReference>
<comment type="subcellular location">
    <subcellularLocation>
        <location evidence="1">Endoplasmic reticulum membrane</location>
        <topology evidence="1">Multi-pass membrane protein</topology>
    </subcellularLocation>
</comment>
<accession>A0ABM4Y1F5</accession>
<dbReference type="PANTHER" id="PTHR23071:SF1">
    <property type="entry name" value="GPI ETHANOLAMINE PHOSPHATE TRANSFERASE 3"/>
    <property type="match status" value="1"/>
</dbReference>
<keyword evidence="12" id="KW-1185">Reference proteome</keyword>
<dbReference type="SUPFAM" id="SSF53649">
    <property type="entry name" value="Alkaline phosphatase-like"/>
    <property type="match status" value="1"/>
</dbReference>
<feature type="transmembrane region" description="Helical" evidence="11">
    <location>
        <begin position="746"/>
        <end position="765"/>
    </location>
</feature>
<feature type="transmembrane region" description="Helical" evidence="11">
    <location>
        <begin position="628"/>
        <end position="648"/>
    </location>
</feature>
<evidence type="ECO:0000256" key="8">
    <source>
        <dbReference type="ARBA" id="ARBA00022989"/>
    </source>
</evidence>
<evidence type="ECO:0000256" key="11">
    <source>
        <dbReference type="SAM" id="Phobius"/>
    </source>
</evidence>
<keyword evidence="4" id="KW-0337">GPI-anchor biosynthesis</keyword>
<reference evidence="13 14" key="1">
    <citation type="submission" date="2025-05" db="UniProtKB">
        <authorList>
            <consortium name="RefSeq"/>
        </authorList>
    </citation>
    <scope>IDENTIFICATION</scope>
    <source>
        <tissue evidence="13 14">Cell line</tissue>
    </source>
</reference>